<evidence type="ECO:0000256" key="2">
    <source>
        <dbReference type="SAM" id="MobiDB-lite"/>
    </source>
</evidence>
<dbReference type="Gene3D" id="2.40.50.140">
    <property type="entry name" value="Nucleic acid-binding proteins"/>
    <property type="match status" value="1"/>
</dbReference>
<dbReference type="EMBL" id="JAPEVG010000482">
    <property type="protein sequence ID" value="KAJ8462255.1"/>
    <property type="molecule type" value="Genomic_DNA"/>
</dbReference>
<evidence type="ECO:0000256" key="1">
    <source>
        <dbReference type="ARBA" id="ARBA00009679"/>
    </source>
</evidence>
<accession>A0AAD7TL17</accession>
<sequence length="258" mass="28210">MVHPLPPALQRSVGKPHPTNNILALAPMSDASIAVIGYPQDLGMCRATKRDGTRCTGWCDKRVSDVCDYHIQHAVEQKRARLESVGRDAQAKAARKISVVDSEKALQKLLQRDKEVAKDGSNRKKVEKAESRHTEEEEVHRTLRNAYSAQLIRQIGYEEDTFSILPFVEHISYLDALGAAHATRKIELGPRPGKKSCVDRPQPSTSAASSSAAPATHDDLEYADDPDSPLHIPEAAFGRPVGLSGGTFIDLDDDDGDV</sequence>
<dbReference type="Proteomes" id="UP001215151">
    <property type="component" value="Unassembled WGS sequence"/>
</dbReference>
<feature type="region of interest" description="Disordered" evidence="2">
    <location>
        <begin position="114"/>
        <end position="140"/>
    </location>
</feature>
<dbReference type="InterPro" id="IPR012340">
    <property type="entry name" value="NA-bd_OB-fold"/>
</dbReference>
<reference evidence="4" key="1">
    <citation type="submission" date="2022-11" db="EMBL/GenBank/DDBJ databases">
        <title>Genome Sequence of Cubamyces cubensis.</title>
        <authorList>
            <person name="Buettner E."/>
        </authorList>
    </citation>
    <scope>NUCLEOTIDE SEQUENCE</scope>
    <source>
        <strain evidence="4">MPL-01</strain>
    </source>
</reference>
<keyword evidence="5" id="KW-1185">Reference proteome</keyword>
<feature type="region of interest" description="Disordered" evidence="2">
    <location>
        <begin position="188"/>
        <end position="258"/>
    </location>
</feature>
<evidence type="ECO:0000313" key="5">
    <source>
        <dbReference type="Proteomes" id="UP001215151"/>
    </source>
</evidence>
<dbReference type="AlphaFoldDB" id="A0AAD7TL17"/>
<dbReference type="InterPro" id="IPR015408">
    <property type="entry name" value="Znf_Mcm10/DnaG"/>
</dbReference>
<dbReference type="PANTHER" id="PTHR13454:SF11">
    <property type="entry name" value="PROTEIN MCM10 HOMOLOG"/>
    <property type="match status" value="1"/>
</dbReference>
<gene>
    <name evidence="4" type="ORF">ONZ51_g11020</name>
</gene>
<feature type="compositionally biased region" description="Low complexity" evidence="2">
    <location>
        <begin position="203"/>
        <end position="215"/>
    </location>
</feature>
<dbReference type="InterPro" id="IPR040184">
    <property type="entry name" value="Mcm10"/>
</dbReference>
<dbReference type="GO" id="GO:0043596">
    <property type="term" value="C:nuclear replication fork"/>
    <property type="evidence" value="ECO:0007669"/>
    <property type="project" value="TreeGrafter"/>
</dbReference>
<organism evidence="4 5">
    <name type="scientific">Trametes cubensis</name>
    <dbReference type="NCBI Taxonomy" id="1111947"/>
    <lineage>
        <taxon>Eukaryota</taxon>
        <taxon>Fungi</taxon>
        <taxon>Dikarya</taxon>
        <taxon>Basidiomycota</taxon>
        <taxon>Agaricomycotina</taxon>
        <taxon>Agaricomycetes</taxon>
        <taxon>Polyporales</taxon>
        <taxon>Polyporaceae</taxon>
        <taxon>Trametes</taxon>
    </lineage>
</organism>
<evidence type="ECO:0000259" key="3">
    <source>
        <dbReference type="Pfam" id="PF09329"/>
    </source>
</evidence>
<feature type="domain" description="Zinc finger Mcm10/DnaG-type" evidence="3">
    <location>
        <begin position="40"/>
        <end position="81"/>
    </location>
</feature>
<dbReference type="GO" id="GO:0006270">
    <property type="term" value="P:DNA replication initiation"/>
    <property type="evidence" value="ECO:0007669"/>
    <property type="project" value="InterPro"/>
</dbReference>
<protein>
    <recommendedName>
        <fullName evidence="3">Zinc finger Mcm10/DnaG-type domain-containing protein</fullName>
    </recommendedName>
</protein>
<dbReference type="PANTHER" id="PTHR13454">
    <property type="entry name" value="PROTEIN MCM10 HOMOLOG"/>
    <property type="match status" value="1"/>
</dbReference>
<comment type="similarity">
    <text evidence="1">Belongs to the MCM10 family.</text>
</comment>
<evidence type="ECO:0000313" key="4">
    <source>
        <dbReference type="EMBL" id="KAJ8462255.1"/>
    </source>
</evidence>
<dbReference type="GO" id="GO:0003697">
    <property type="term" value="F:single-stranded DNA binding"/>
    <property type="evidence" value="ECO:0007669"/>
    <property type="project" value="InterPro"/>
</dbReference>
<name>A0AAD7TL17_9APHY</name>
<comment type="caution">
    <text evidence="4">The sequence shown here is derived from an EMBL/GenBank/DDBJ whole genome shotgun (WGS) entry which is preliminary data.</text>
</comment>
<dbReference type="Pfam" id="PF09329">
    <property type="entry name" value="zf-primase"/>
    <property type="match status" value="1"/>
</dbReference>
<proteinExistence type="inferred from homology"/>
<dbReference type="GO" id="GO:0003688">
    <property type="term" value="F:DNA replication origin binding"/>
    <property type="evidence" value="ECO:0007669"/>
    <property type="project" value="TreeGrafter"/>
</dbReference>